<sequence length="573" mass="66418">MKLKIFSLCRNIFSILIYLGILIVALIPYYQGGSLILGGEGNTYLDFPTLWNKTHFAWYHTYGLGMVNMSPSGTGLNIILLSLIQILTKSTTITNFILVLAIYFFPFLSVYILAKEMKATSLVSFLIAFFYVVNPFTLYYLTNLNQGITFSIVVIPLSLWLIIRFYFNNFKLFFFFGLISTCFSFAYTNYPMFAIIQISIVLSVLIANNYRNGKLFLSEAIKKYCLLLISFLFFNAWWMVSLVNILPNIGQVYTYDFAKSWLNTVVVNTGDIIGKTFSLTTGIGADPSQNFFTYWYNQPLIKLITFIPILLILIFFLIRKKNKKEDFLVLEVIMMLIVVLFFLKGSSMPFGVVYNFLFAHLPFFYIFKTPVEKFGILYIFLLTILLLLIFIRLKDQKFYHLVLTVFSIYLFFCSVPILSGNIIPKMYNGMKDGFYASRKYFDKVDYQRFRQTVNEDKSEYRILSLPGSANYQVCLNNQGKSRYTGMDPVLMDINKPFIAPYNDNVSVLYNSISKEGYQKLLGFYSIKKVLLNQDTCPWFGYVHKENINELTVILDRTMVSNFFGPLTLYENKN</sequence>
<keyword evidence="1" id="KW-0472">Membrane</keyword>
<evidence type="ECO:0000313" key="3">
    <source>
        <dbReference type="Proteomes" id="UP000228996"/>
    </source>
</evidence>
<name>A0A2M6XC03_9BACT</name>
<dbReference type="Proteomes" id="UP000228996">
    <property type="component" value="Unassembled WGS sequence"/>
</dbReference>
<protein>
    <recommendedName>
        <fullName evidence="4">Glycosyltransferase RgtA/B/C/D-like domain-containing protein</fullName>
    </recommendedName>
</protein>
<feature type="transmembrane region" description="Helical" evidence="1">
    <location>
        <begin position="147"/>
        <end position="167"/>
    </location>
</feature>
<keyword evidence="1" id="KW-1133">Transmembrane helix</keyword>
<feature type="transmembrane region" description="Helical" evidence="1">
    <location>
        <begin position="194"/>
        <end position="212"/>
    </location>
</feature>
<evidence type="ECO:0008006" key="4">
    <source>
        <dbReference type="Google" id="ProtNLM"/>
    </source>
</evidence>
<feature type="transmembrane region" description="Helical" evidence="1">
    <location>
        <begin position="224"/>
        <end position="246"/>
    </location>
</feature>
<feature type="transmembrane region" description="Helical" evidence="1">
    <location>
        <begin position="121"/>
        <end position="141"/>
    </location>
</feature>
<feature type="transmembrane region" description="Helical" evidence="1">
    <location>
        <begin position="399"/>
        <end position="423"/>
    </location>
</feature>
<reference evidence="3" key="1">
    <citation type="submission" date="2017-09" db="EMBL/GenBank/DDBJ databases">
        <title>Depth-based differentiation of microbial function through sediment-hosted aquifers and enrichment of novel symbionts in the deep terrestrial subsurface.</title>
        <authorList>
            <person name="Probst A.J."/>
            <person name="Ladd B."/>
            <person name="Jarett J.K."/>
            <person name="Geller-Mcgrath D.E."/>
            <person name="Sieber C.M.K."/>
            <person name="Emerson J.B."/>
            <person name="Anantharaman K."/>
            <person name="Thomas B.C."/>
            <person name="Malmstrom R."/>
            <person name="Stieglmeier M."/>
            <person name="Klingl A."/>
            <person name="Woyke T."/>
            <person name="Ryan C.M."/>
            <person name="Banfield J.F."/>
        </authorList>
    </citation>
    <scope>NUCLEOTIDE SEQUENCE [LARGE SCALE GENOMIC DNA]</scope>
</reference>
<feature type="transmembrane region" description="Helical" evidence="1">
    <location>
        <begin position="374"/>
        <end position="393"/>
    </location>
</feature>
<evidence type="ECO:0000313" key="2">
    <source>
        <dbReference type="EMBL" id="PIU03198.1"/>
    </source>
</evidence>
<accession>A0A2M6XC03</accession>
<gene>
    <name evidence="2" type="ORF">COT44_04885</name>
</gene>
<organism evidence="2 3">
    <name type="scientific">Candidatus Shapirobacteria bacterium CG08_land_8_20_14_0_20_39_18</name>
    <dbReference type="NCBI Taxonomy" id="1974883"/>
    <lineage>
        <taxon>Bacteria</taxon>
        <taxon>Candidatus Shapironibacteriota</taxon>
    </lineage>
</organism>
<feature type="transmembrane region" description="Helical" evidence="1">
    <location>
        <begin position="300"/>
        <end position="318"/>
    </location>
</feature>
<dbReference type="AlphaFoldDB" id="A0A2M6XC03"/>
<feature type="transmembrane region" description="Helical" evidence="1">
    <location>
        <begin position="93"/>
        <end position="114"/>
    </location>
</feature>
<evidence type="ECO:0000256" key="1">
    <source>
        <dbReference type="SAM" id="Phobius"/>
    </source>
</evidence>
<proteinExistence type="predicted"/>
<comment type="caution">
    <text evidence="2">The sequence shown here is derived from an EMBL/GenBank/DDBJ whole genome shotgun (WGS) entry which is preliminary data.</text>
</comment>
<keyword evidence="1" id="KW-0812">Transmembrane</keyword>
<dbReference type="EMBL" id="PEYO01000022">
    <property type="protein sequence ID" value="PIU03198.1"/>
    <property type="molecule type" value="Genomic_DNA"/>
</dbReference>
<feature type="transmembrane region" description="Helical" evidence="1">
    <location>
        <begin position="12"/>
        <end position="30"/>
    </location>
</feature>